<reference evidence="2 3" key="1">
    <citation type="submission" date="2019-08" db="EMBL/GenBank/DDBJ databases">
        <title>Whole genome analysis of cultivated E. coli strains isolated from CD patients and healthy donors.</title>
        <authorList>
            <person name="Siniagina M.N."/>
            <person name="Markelova M.I."/>
            <person name="Laikov A.V."/>
            <person name="Boulygina E.A."/>
            <person name="Khusnutdinova D.R."/>
            <person name="Kharchenko A."/>
            <person name="Grigoryeva T.V."/>
        </authorList>
    </citation>
    <scope>NUCLEOTIDE SEQUENCE [LARGE SCALE GENOMIC DNA]</scope>
    <source>
        <strain evidence="2 3">1_45_11</strain>
    </source>
</reference>
<sequence length="162" mass="17807">MSKKHFELITATNRAEFAEKVNKRLQEGWELLGNAGIASEPGVPWYLMQAMVSGSDDQGGTIITPTSDSEPEWYYVVVSAGQSNSMAYGEGLPLPESYDKPDSRIRQLARRSTVTPGGKACAYNDIILADHCLHDVQDMSQYNHPKADLNKGQYGCVSQGLH</sequence>
<name>A0AB74M8C9_ECOLX</name>
<feature type="domain" description="DUF1737" evidence="1">
    <location>
        <begin position="3"/>
        <end position="52"/>
    </location>
</feature>
<dbReference type="EMBL" id="VRXD01000187">
    <property type="protein sequence ID" value="TXQ23425.1"/>
    <property type="molecule type" value="Genomic_DNA"/>
</dbReference>
<dbReference type="RefSeq" id="WP_148712101.1">
    <property type="nucleotide sequence ID" value="NZ_VRXD01000187.1"/>
</dbReference>
<evidence type="ECO:0000313" key="3">
    <source>
        <dbReference type="Proteomes" id="UP000321295"/>
    </source>
</evidence>
<gene>
    <name evidence="2" type="ORF">FV293_27995</name>
</gene>
<organism evidence="2 3">
    <name type="scientific">Escherichia coli</name>
    <dbReference type="NCBI Taxonomy" id="562"/>
    <lineage>
        <taxon>Bacteria</taxon>
        <taxon>Pseudomonadati</taxon>
        <taxon>Pseudomonadota</taxon>
        <taxon>Gammaproteobacteria</taxon>
        <taxon>Enterobacterales</taxon>
        <taxon>Enterobacteriaceae</taxon>
        <taxon>Escherichia</taxon>
    </lineage>
</organism>
<dbReference type="InterPro" id="IPR013619">
    <property type="entry name" value="DUF1737"/>
</dbReference>
<dbReference type="Pfam" id="PF08410">
    <property type="entry name" value="DUF1737"/>
    <property type="match status" value="1"/>
</dbReference>
<comment type="caution">
    <text evidence="2">The sequence shown here is derived from an EMBL/GenBank/DDBJ whole genome shotgun (WGS) entry which is preliminary data.</text>
</comment>
<accession>A0AB74M8C9</accession>
<proteinExistence type="predicted"/>
<evidence type="ECO:0000259" key="1">
    <source>
        <dbReference type="Pfam" id="PF08410"/>
    </source>
</evidence>
<dbReference type="Proteomes" id="UP000321295">
    <property type="component" value="Unassembled WGS sequence"/>
</dbReference>
<evidence type="ECO:0000313" key="2">
    <source>
        <dbReference type="EMBL" id="TXQ23425.1"/>
    </source>
</evidence>
<feature type="non-terminal residue" evidence="2">
    <location>
        <position position="162"/>
    </location>
</feature>
<dbReference type="SUPFAM" id="SSF52266">
    <property type="entry name" value="SGNH hydrolase"/>
    <property type="match status" value="1"/>
</dbReference>
<protein>
    <submittedName>
        <fullName evidence="2">DUF1737 domain-containing protein</fullName>
    </submittedName>
</protein>
<dbReference type="AlphaFoldDB" id="A0AB74M8C9"/>